<organism evidence="1 2">
    <name type="scientific">Solanum pinnatisectum</name>
    <name type="common">tansyleaf nightshade</name>
    <dbReference type="NCBI Taxonomy" id="50273"/>
    <lineage>
        <taxon>Eukaryota</taxon>
        <taxon>Viridiplantae</taxon>
        <taxon>Streptophyta</taxon>
        <taxon>Embryophyta</taxon>
        <taxon>Tracheophyta</taxon>
        <taxon>Spermatophyta</taxon>
        <taxon>Magnoliopsida</taxon>
        <taxon>eudicotyledons</taxon>
        <taxon>Gunneridae</taxon>
        <taxon>Pentapetalae</taxon>
        <taxon>asterids</taxon>
        <taxon>lamiids</taxon>
        <taxon>Solanales</taxon>
        <taxon>Solanaceae</taxon>
        <taxon>Solanoideae</taxon>
        <taxon>Solaneae</taxon>
        <taxon>Solanum</taxon>
    </lineage>
</organism>
<keyword evidence="2" id="KW-1185">Reference proteome</keyword>
<evidence type="ECO:0000313" key="1">
    <source>
        <dbReference type="EMBL" id="KAK4730792.1"/>
    </source>
</evidence>
<reference evidence="1 2" key="1">
    <citation type="submission" date="2023-10" db="EMBL/GenBank/DDBJ databases">
        <title>Genome-Wide Identification Analysis in wild type Solanum Pinnatisectum Reveals Some Genes Defensing Phytophthora Infestans.</title>
        <authorList>
            <person name="Sun C."/>
        </authorList>
    </citation>
    <scope>NUCLEOTIDE SEQUENCE [LARGE SCALE GENOMIC DNA]</scope>
    <source>
        <strain evidence="1">LQN</strain>
        <tissue evidence="1">Leaf</tissue>
    </source>
</reference>
<name>A0AAV9LYH8_9SOLN</name>
<dbReference type="Proteomes" id="UP001311915">
    <property type="component" value="Unassembled WGS sequence"/>
</dbReference>
<proteinExistence type="predicted"/>
<dbReference type="AlphaFoldDB" id="A0AAV9LYH8"/>
<protein>
    <submittedName>
        <fullName evidence="1">Uncharacterized protein</fullName>
    </submittedName>
</protein>
<evidence type="ECO:0000313" key="2">
    <source>
        <dbReference type="Proteomes" id="UP001311915"/>
    </source>
</evidence>
<accession>A0AAV9LYH8</accession>
<comment type="caution">
    <text evidence="1">The sequence shown here is derived from an EMBL/GenBank/DDBJ whole genome shotgun (WGS) entry which is preliminary data.</text>
</comment>
<dbReference type="EMBL" id="JAWPEI010000003">
    <property type="protein sequence ID" value="KAK4730792.1"/>
    <property type="molecule type" value="Genomic_DNA"/>
</dbReference>
<gene>
    <name evidence="1" type="ORF">R3W88_023780</name>
</gene>
<sequence>MQEVFQKVISVFDVFPKAVSWWMKGRYLSDFAGASLEQGRLGSIAIRGGFVCGASPKKMELPEKMELRQLLELEKKGNMGFNGS</sequence>